<dbReference type="RefSeq" id="WP_083008863.1">
    <property type="nucleotide sequence ID" value="NZ_CP060015.1"/>
</dbReference>
<proteinExistence type="predicted"/>
<dbReference type="Pfam" id="PF00346">
    <property type="entry name" value="Complex1_49kDa"/>
    <property type="match status" value="1"/>
</dbReference>
<evidence type="ECO:0000313" key="4">
    <source>
        <dbReference type="Proteomes" id="UP000243140"/>
    </source>
</evidence>
<dbReference type="InterPro" id="IPR001501">
    <property type="entry name" value="Ni-dep_hyd_lsu"/>
</dbReference>
<name>A0ABX3SYZ8_MYCMA</name>
<protein>
    <recommendedName>
        <fullName evidence="2">NADH-quinone oxidoreductase subunit D domain-containing protein</fullName>
    </recommendedName>
</protein>
<dbReference type="SUPFAM" id="SSF143243">
    <property type="entry name" value="Nqo5-like"/>
    <property type="match status" value="1"/>
</dbReference>
<dbReference type="Proteomes" id="UP000243140">
    <property type="component" value="Unassembled WGS sequence"/>
</dbReference>
<evidence type="ECO:0000256" key="1">
    <source>
        <dbReference type="ARBA" id="ARBA00023002"/>
    </source>
</evidence>
<dbReference type="InterPro" id="IPR037232">
    <property type="entry name" value="NADH_quin_OxRdtase_su_C/D-like"/>
</dbReference>
<comment type="caution">
    <text evidence="3">The sequence shown here is derived from an EMBL/GenBank/DDBJ whole genome shotgun (WGS) entry which is preliminary data.</text>
</comment>
<dbReference type="Pfam" id="PF00374">
    <property type="entry name" value="NiFeSe_Hases"/>
    <property type="match status" value="1"/>
</dbReference>
<dbReference type="InterPro" id="IPR001135">
    <property type="entry name" value="NADH_Q_OxRdtase_suD"/>
</dbReference>
<dbReference type="InterPro" id="IPR029014">
    <property type="entry name" value="NiFe-Hase_large"/>
</dbReference>
<dbReference type="PANTHER" id="PTHR43485">
    <property type="entry name" value="HYDROGENASE-4 COMPONENT G"/>
    <property type="match status" value="1"/>
</dbReference>
<sequence length="510" mass="55020">MTGIDATTWQATLPSRTRMVQEDKVFRVDVPISELQATVQQLTASARLADMFADHGPGADPILRLTWALDTEAHPYLLTETPCATAEYPSLSVIEPAAFVEECEIYEQFGLRPADGGPLNRIALPPHAGAEFPRLGRAPTHEPADVRAPHTVGGAAFEFPFGPVRAAGFESLYYGLVTSGEEVVDLYLFTWHKYRGIEWRLRGMTPREALFLVERAEGLSAASHAWAFAAAIETALGISVSPAASRIRAAAVEFERIYNHVAAIAALCQSTGLAVGQAGSEIVLEQLLRLAARFFGHRYLFGVVDIGGVARGVDLRGLSAETHMACADLRRVTDALNSTNSFLDRLEATGVITTAQAGSLGLVGPVVRASGIALDTRRDHLQPPYDDHPVQVALASGGDARARYRVFLAEIDEALRLIDELAIPDSSVGCEPAPIPQRAGSGLGWAESPRGEALVWVELGSDGRILRCRLRPAAVRNWRAFGDAARSQNVFTDIPIIEASFWLTAAGRAR</sequence>
<reference evidence="3 4" key="1">
    <citation type="submission" date="2017-02" db="EMBL/GenBank/DDBJ databases">
        <title>The new phylogeny of genus Mycobacterium.</title>
        <authorList>
            <person name="Tortoli E."/>
            <person name="Trovato A."/>
            <person name="Cirillo D.M."/>
        </authorList>
    </citation>
    <scope>NUCLEOTIDE SEQUENCE [LARGE SCALE GENOMIC DNA]</scope>
    <source>
        <strain evidence="3 4">IP1130001</strain>
    </source>
</reference>
<dbReference type="SUPFAM" id="SSF56762">
    <property type="entry name" value="HydB/Nqo4-like"/>
    <property type="match status" value="1"/>
</dbReference>
<keyword evidence="1" id="KW-0560">Oxidoreductase</keyword>
<gene>
    <name evidence="3" type="ORF">BST29_00895</name>
</gene>
<evidence type="ECO:0000259" key="2">
    <source>
        <dbReference type="Pfam" id="PF00346"/>
    </source>
</evidence>
<dbReference type="InterPro" id="IPR052197">
    <property type="entry name" value="ComplexI_49kDa-like"/>
</dbReference>
<accession>A0ABX3SYZ8</accession>
<dbReference type="Gene3D" id="1.10.645.10">
    <property type="entry name" value="Cytochrome-c3 Hydrogenase, chain B"/>
    <property type="match status" value="1"/>
</dbReference>
<feature type="domain" description="NADH-quinone oxidoreductase subunit D" evidence="2">
    <location>
        <begin position="285"/>
        <end position="420"/>
    </location>
</feature>
<dbReference type="EMBL" id="MVHV01000001">
    <property type="protein sequence ID" value="ORA85449.1"/>
    <property type="molecule type" value="Genomic_DNA"/>
</dbReference>
<keyword evidence="4" id="KW-1185">Reference proteome</keyword>
<dbReference type="PANTHER" id="PTHR43485:SF1">
    <property type="entry name" value="FORMATE HYDROGENLYASE SUBUNIT 5-RELATED"/>
    <property type="match status" value="1"/>
</dbReference>
<evidence type="ECO:0000313" key="3">
    <source>
        <dbReference type="EMBL" id="ORA85449.1"/>
    </source>
</evidence>
<organism evidence="3 4">
    <name type="scientific">Mycobacterium malmoense</name>
    <dbReference type="NCBI Taxonomy" id="1780"/>
    <lineage>
        <taxon>Bacteria</taxon>
        <taxon>Bacillati</taxon>
        <taxon>Actinomycetota</taxon>
        <taxon>Actinomycetes</taxon>
        <taxon>Mycobacteriales</taxon>
        <taxon>Mycobacteriaceae</taxon>
        <taxon>Mycobacterium</taxon>
    </lineage>
</organism>